<evidence type="ECO:0008006" key="3">
    <source>
        <dbReference type="Google" id="ProtNLM"/>
    </source>
</evidence>
<dbReference type="SUPFAM" id="SSF51658">
    <property type="entry name" value="Xylose isomerase-like"/>
    <property type="match status" value="1"/>
</dbReference>
<dbReference type="Gene3D" id="3.20.20.150">
    <property type="entry name" value="Divalent-metal-dependent TIM barrel enzymes"/>
    <property type="match status" value="1"/>
</dbReference>
<dbReference type="Proteomes" id="UP000231567">
    <property type="component" value="Unassembled WGS sequence"/>
</dbReference>
<name>A0A2G9YQL6_9BACT</name>
<evidence type="ECO:0000313" key="1">
    <source>
        <dbReference type="EMBL" id="PIP21528.1"/>
    </source>
</evidence>
<dbReference type="InterPro" id="IPR036237">
    <property type="entry name" value="Xyl_isomerase-like_sf"/>
</dbReference>
<evidence type="ECO:0000313" key="2">
    <source>
        <dbReference type="Proteomes" id="UP000231567"/>
    </source>
</evidence>
<proteinExistence type="predicted"/>
<accession>A0A2G9YQL6</accession>
<organism evidence="1 2">
    <name type="scientific">Candidatus Nealsonbacteria bacterium CG23_combo_of_CG06-09_8_20_14_all_40_13</name>
    <dbReference type="NCBI Taxonomy" id="1974724"/>
    <lineage>
        <taxon>Bacteria</taxon>
        <taxon>Candidatus Nealsoniibacteriota</taxon>
    </lineage>
</organism>
<dbReference type="EMBL" id="PCRM01000034">
    <property type="protein sequence ID" value="PIP21528.1"/>
    <property type="molecule type" value="Genomic_DNA"/>
</dbReference>
<dbReference type="AlphaFoldDB" id="A0A2G9YQL6"/>
<comment type="caution">
    <text evidence="1">The sequence shown here is derived from an EMBL/GenBank/DDBJ whole genome shotgun (WGS) entry which is preliminary data.</text>
</comment>
<sequence>MPTKLILSNASCCFHDPTSFFLAADLNYDGLEICPKAKTTYQLLARLSHRFNIPVCSFHVPWWTSYGYQWWMVSGNKEEKRETKIWKRVLGVVENSPVFNLARRFGVPIIIHPGVVYELKELGRLELLKGLEIRLEMNTIKHPLTPHGDDGLQAVIDASQMLKSANFLVKGVIDCEHLALEFGWRGKGDFIQNILQPTIKKIREAGIEVAEAHICDYDPKVKSLKRGGHLVPGTGSMQLIDTIPYLLSEFPNLDLTVEVAPWSIKEFLLIFLGLGKRRARPSIHQSADFIRQLV</sequence>
<protein>
    <recommendedName>
        <fullName evidence="3">Xylose isomerase-like TIM barrel domain-containing protein</fullName>
    </recommendedName>
</protein>
<gene>
    <name evidence="1" type="ORF">COX39_02285</name>
</gene>
<reference evidence="1 2" key="1">
    <citation type="submission" date="2017-09" db="EMBL/GenBank/DDBJ databases">
        <title>Depth-based differentiation of microbial function through sediment-hosted aquifers and enrichment of novel symbionts in the deep terrestrial subsurface.</title>
        <authorList>
            <person name="Probst A.J."/>
            <person name="Ladd B."/>
            <person name="Jarett J.K."/>
            <person name="Geller-Mcgrath D.E."/>
            <person name="Sieber C.M."/>
            <person name="Emerson J.B."/>
            <person name="Anantharaman K."/>
            <person name="Thomas B.C."/>
            <person name="Malmstrom R."/>
            <person name="Stieglmeier M."/>
            <person name="Klingl A."/>
            <person name="Woyke T."/>
            <person name="Ryan C.M."/>
            <person name="Banfield J.F."/>
        </authorList>
    </citation>
    <scope>NUCLEOTIDE SEQUENCE [LARGE SCALE GENOMIC DNA]</scope>
    <source>
        <strain evidence="1">CG23_combo_of_CG06-09_8_20_14_all_40_13</strain>
    </source>
</reference>